<keyword evidence="4" id="KW-1185">Reference proteome</keyword>
<feature type="transmembrane region" description="Helical" evidence="1">
    <location>
        <begin position="152"/>
        <end position="173"/>
    </location>
</feature>
<evidence type="ECO:0000313" key="4">
    <source>
        <dbReference type="Proteomes" id="UP000001514"/>
    </source>
</evidence>
<sequence length="192" mass="21747">MALAMRYPRLARTLQILKSSTHRCEIVLEQEALVDSFEKRDKYQNALWRGIFAAFAATCALFFFYSAHQQAVDPWSTKYHAVFSGTLNSRQIVCGDLAEAMTCIAIVVGVLSSAKWHRHLLVASMMAGLFLSLFWISNLLRSQKLHFQFQMLWLPFGTPSLAAICLYVDNVLAGTAKDIQALRASMYHHKRS</sequence>
<dbReference type="InParanoid" id="D8S6B7"/>
<keyword evidence="1" id="KW-1133">Transmembrane helix</keyword>
<dbReference type="HOGENOM" id="CLU_096228_0_0_1"/>
<feature type="transmembrane region" description="Helical" evidence="1">
    <location>
        <begin position="46"/>
        <end position="67"/>
    </location>
</feature>
<dbReference type="OMA" id="KNDHRRW"/>
<dbReference type="KEGG" id="smo:SELMODRAFT_425424"/>
<evidence type="ECO:0000313" key="3">
    <source>
        <dbReference type="EMBL" id="EFJ20038.1"/>
    </source>
</evidence>
<feature type="transmembrane region" description="Helical" evidence="1">
    <location>
        <begin position="120"/>
        <end position="140"/>
    </location>
</feature>
<dbReference type="EMBL" id="GL377604">
    <property type="protein sequence ID" value="EFJ20038.1"/>
    <property type="molecule type" value="Genomic_DNA"/>
</dbReference>
<dbReference type="eggNOG" id="ENOG502QVSE">
    <property type="taxonomic scope" value="Eukaryota"/>
</dbReference>
<dbReference type="PANTHER" id="PTHR36784:SF1">
    <property type="entry name" value="HISTONE-LYSINE N-METHYLTRANSFERASE"/>
    <property type="match status" value="1"/>
</dbReference>
<reference evidence="3 4" key="1">
    <citation type="journal article" date="2011" name="Science">
        <title>The Selaginella genome identifies genetic changes associated with the evolution of vascular plants.</title>
        <authorList>
            <person name="Banks J.A."/>
            <person name="Nishiyama T."/>
            <person name="Hasebe M."/>
            <person name="Bowman J.L."/>
            <person name="Gribskov M."/>
            <person name="dePamphilis C."/>
            <person name="Albert V.A."/>
            <person name="Aono N."/>
            <person name="Aoyama T."/>
            <person name="Ambrose B.A."/>
            <person name="Ashton N.W."/>
            <person name="Axtell M.J."/>
            <person name="Barker E."/>
            <person name="Barker M.S."/>
            <person name="Bennetzen J.L."/>
            <person name="Bonawitz N.D."/>
            <person name="Chapple C."/>
            <person name="Cheng C."/>
            <person name="Correa L.G."/>
            <person name="Dacre M."/>
            <person name="DeBarry J."/>
            <person name="Dreyer I."/>
            <person name="Elias M."/>
            <person name="Engstrom E.M."/>
            <person name="Estelle M."/>
            <person name="Feng L."/>
            <person name="Finet C."/>
            <person name="Floyd S.K."/>
            <person name="Frommer W.B."/>
            <person name="Fujita T."/>
            <person name="Gramzow L."/>
            <person name="Gutensohn M."/>
            <person name="Harholt J."/>
            <person name="Hattori M."/>
            <person name="Heyl A."/>
            <person name="Hirai T."/>
            <person name="Hiwatashi Y."/>
            <person name="Ishikawa M."/>
            <person name="Iwata M."/>
            <person name="Karol K.G."/>
            <person name="Koehler B."/>
            <person name="Kolukisaoglu U."/>
            <person name="Kubo M."/>
            <person name="Kurata T."/>
            <person name="Lalonde S."/>
            <person name="Li K."/>
            <person name="Li Y."/>
            <person name="Litt A."/>
            <person name="Lyons E."/>
            <person name="Manning G."/>
            <person name="Maruyama T."/>
            <person name="Michael T.P."/>
            <person name="Mikami K."/>
            <person name="Miyazaki S."/>
            <person name="Morinaga S."/>
            <person name="Murata T."/>
            <person name="Mueller-Roeber B."/>
            <person name="Nelson D.R."/>
            <person name="Obara M."/>
            <person name="Oguri Y."/>
            <person name="Olmstead R.G."/>
            <person name="Onodera N."/>
            <person name="Petersen B.L."/>
            <person name="Pils B."/>
            <person name="Prigge M."/>
            <person name="Rensing S.A."/>
            <person name="Riano-Pachon D.M."/>
            <person name="Roberts A.W."/>
            <person name="Sato Y."/>
            <person name="Scheller H.V."/>
            <person name="Schulz B."/>
            <person name="Schulz C."/>
            <person name="Shakirov E.V."/>
            <person name="Shibagaki N."/>
            <person name="Shinohara N."/>
            <person name="Shippen D.E."/>
            <person name="Soerensen I."/>
            <person name="Sotooka R."/>
            <person name="Sugimoto N."/>
            <person name="Sugita M."/>
            <person name="Sumikawa N."/>
            <person name="Tanurdzic M."/>
            <person name="Theissen G."/>
            <person name="Ulvskov P."/>
            <person name="Wakazuki S."/>
            <person name="Weng J.K."/>
            <person name="Willats W.W."/>
            <person name="Wipf D."/>
            <person name="Wolf P.G."/>
            <person name="Yang L."/>
            <person name="Zimmer A.D."/>
            <person name="Zhu Q."/>
            <person name="Mitros T."/>
            <person name="Hellsten U."/>
            <person name="Loque D."/>
            <person name="Otillar R."/>
            <person name="Salamov A."/>
            <person name="Schmutz J."/>
            <person name="Shapiro H."/>
            <person name="Lindquist E."/>
            <person name="Lucas S."/>
            <person name="Rokhsar D."/>
            <person name="Grigoriev I.V."/>
        </authorList>
    </citation>
    <scope>NUCLEOTIDE SEQUENCE [LARGE SCALE GENOMIC DNA]</scope>
</reference>
<accession>D8S6B7</accession>
<keyword evidence="1" id="KW-0812">Transmembrane</keyword>
<name>D8S6B7_SELML</name>
<dbReference type="AlphaFoldDB" id="D8S6B7"/>
<dbReference type="PANTHER" id="PTHR36784">
    <property type="entry name" value="HISTONE-LYSINE N-METHYLTRANSFERASE"/>
    <property type="match status" value="1"/>
</dbReference>
<organism evidence="4">
    <name type="scientific">Selaginella moellendorffii</name>
    <name type="common">Spikemoss</name>
    <dbReference type="NCBI Taxonomy" id="88036"/>
    <lineage>
        <taxon>Eukaryota</taxon>
        <taxon>Viridiplantae</taxon>
        <taxon>Streptophyta</taxon>
        <taxon>Embryophyta</taxon>
        <taxon>Tracheophyta</taxon>
        <taxon>Lycopodiopsida</taxon>
        <taxon>Selaginellales</taxon>
        <taxon>Selaginellaceae</taxon>
        <taxon>Selaginella</taxon>
    </lineage>
</organism>
<gene>
    <name evidence="3" type="ORF">SELMODRAFT_418765</name>
    <name evidence="2" type="ORF">SELMODRAFT_425424</name>
</gene>
<dbReference type="Gramene" id="EFJ12412">
    <property type="protein sequence ID" value="EFJ12412"/>
    <property type="gene ID" value="SELMODRAFT_425424"/>
</dbReference>
<dbReference type="FunCoup" id="D8S6B7">
    <property type="interactions" value="416"/>
</dbReference>
<dbReference type="EMBL" id="GL377639">
    <property type="protein sequence ID" value="EFJ12412.1"/>
    <property type="molecule type" value="Genomic_DNA"/>
</dbReference>
<dbReference type="KEGG" id="smo:SELMODRAFT_418765"/>
<feature type="transmembrane region" description="Helical" evidence="1">
    <location>
        <begin position="87"/>
        <end position="108"/>
    </location>
</feature>
<evidence type="ECO:0000256" key="1">
    <source>
        <dbReference type="SAM" id="Phobius"/>
    </source>
</evidence>
<dbReference type="Proteomes" id="UP000001514">
    <property type="component" value="Unassembled WGS sequence"/>
</dbReference>
<keyword evidence="1" id="KW-0472">Membrane</keyword>
<protein>
    <submittedName>
        <fullName evidence="3">Uncharacterized protein</fullName>
    </submittedName>
</protein>
<proteinExistence type="predicted"/>
<dbReference type="Gramene" id="EFJ20038">
    <property type="protein sequence ID" value="EFJ20038"/>
    <property type="gene ID" value="SELMODRAFT_418765"/>
</dbReference>
<evidence type="ECO:0000313" key="2">
    <source>
        <dbReference type="EMBL" id="EFJ12412.1"/>
    </source>
</evidence>